<protein>
    <submittedName>
        <fullName evidence="2">Uncharacterized protein</fullName>
    </submittedName>
</protein>
<dbReference type="Proteomes" id="UP000268162">
    <property type="component" value="Unassembled WGS sequence"/>
</dbReference>
<sequence length="362" mass="41350">MKITSAHVPVTMTVTLKPVNFLWEGTVLITGLVLLSRFSPPDCFYLPPAVPTLAYLTAIAILILRRYRLGHHLTEHQLDKRPRRIRNDCPNRRVELGQLWLRTAHTTMWVIFGLMYAEVGVTQFAVYIDPDIPTSWHPWLISAMFQQAMVAFTVGVYYFLYSEADAQSIAEIHPIIIPHWLQLWAVALVIHTWELIQNLLSNWLPEDGPPAVGLFARRLTLGIAVTKLLLTILTLAIPLYIMWYYTVGKTLLGLLEEISTIPPPYKPRGVGKHTTKVSGLIKQFATENYEIGQYEDQMGNEASLKSVRWVKKEIEGCQYLLRLIDINNEIHDPDDAPCDWDITDGAIEFKDVHFGYNECRPS</sequence>
<evidence type="ECO:0000313" key="2">
    <source>
        <dbReference type="EMBL" id="RKP33235.1"/>
    </source>
</evidence>
<feature type="transmembrane region" description="Helical" evidence="1">
    <location>
        <begin position="108"/>
        <end position="128"/>
    </location>
</feature>
<name>A0A4P9ZJJ3_9FUNG</name>
<feature type="transmembrane region" description="Helical" evidence="1">
    <location>
        <begin position="220"/>
        <end position="245"/>
    </location>
</feature>
<gene>
    <name evidence="2" type="ORF">BJ085DRAFT_30652</name>
</gene>
<feature type="transmembrane region" description="Helical" evidence="1">
    <location>
        <begin position="44"/>
        <end position="64"/>
    </location>
</feature>
<dbReference type="AlphaFoldDB" id="A0A4P9ZJJ3"/>
<accession>A0A4P9ZJJ3</accession>
<organism evidence="2 3">
    <name type="scientific">Dimargaris cristalligena</name>
    <dbReference type="NCBI Taxonomy" id="215637"/>
    <lineage>
        <taxon>Eukaryota</taxon>
        <taxon>Fungi</taxon>
        <taxon>Fungi incertae sedis</taxon>
        <taxon>Zoopagomycota</taxon>
        <taxon>Kickxellomycotina</taxon>
        <taxon>Dimargaritomycetes</taxon>
        <taxon>Dimargaritales</taxon>
        <taxon>Dimargaritaceae</taxon>
        <taxon>Dimargaris</taxon>
    </lineage>
</organism>
<keyword evidence="3" id="KW-1185">Reference proteome</keyword>
<feature type="transmembrane region" description="Helical" evidence="1">
    <location>
        <begin position="140"/>
        <end position="160"/>
    </location>
</feature>
<feature type="transmembrane region" description="Helical" evidence="1">
    <location>
        <begin position="21"/>
        <end position="38"/>
    </location>
</feature>
<keyword evidence="1" id="KW-0812">Transmembrane</keyword>
<evidence type="ECO:0000256" key="1">
    <source>
        <dbReference type="SAM" id="Phobius"/>
    </source>
</evidence>
<keyword evidence="1" id="KW-0472">Membrane</keyword>
<proteinExistence type="predicted"/>
<dbReference type="EMBL" id="ML004161">
    <property type="protein sequence ID" value="RKP33235.1"/>
    <property type="molecule type" value="Genomic_DNA"/>
</dbReference>
<evidence type="ECO:0000313" key="3">
    <source>
        <dbReference type="Proteomes" id="UP000268162"/>
    </source>
</evidence>
<reference evidence="3" key="1">
    <citation type="journal article" date="2018" name="Nat. Microbiol.">
        <title>Leveraging single-cell genomics to expand the fungal tree of life.</title>
        <authorList>
            <person name="Ahrendt S.R."/>
            <person name="Quandt C.A."/>
            <person name="Ciobanu D."/>
            <person name="Clum A."/>
            <person name="Salamov A."/>
            <person name="Andreopoulos B."/>
            <person name="Cheng J.F."/>
            <person name="Woyke T."/>
            <person name="Pelin A."/>
            <person name="Henrissat B."/>
            <person name="Reynolds N.K."/>
            <person name="Benny G.L."/>
            <person name="Smith M.E."/>
            <person name="James T.Y."/>
            <person name="Grigoriev I.V."/>
        </authorList>
    </citation>
    <scope>NUCLEOTIDE SEQUENCE [LARGE SCALE GENOMIC DNA]</scope>
    <source>
        <strain evidence="3">RSA 468</strain>
    </source>
</reference>
<keyword evidence="1" id="KW-1133">Transmembrane helix</keyword>